<dbReference type="Pfam" id="PF13157">
    <property type="entry name" value="Enas"/>
    <property type="match status" value="1"/>
</dbReference>
<comment type="caution">
    <text evidence="2">The sequence shown here is derived from an EMBL/GenBank/DDBJ whole genome shotgun (WGS) entry which is preliminary data.</text>
</comment>
<protein>
    <submittedName>
        <fullName evidence="2">Uncharacterized protein DUF3992</fullName>
    </submittedName>
</protein>
<evidence type="ECO:0000259" key="1">
    <source>
        <dbReference type="Pfam" id="PF13157"/>
    </source>
</evidence>
<dbReference type="Proteomes" id="UP000247978">
    <property type="component" value="Unassembled WGS sequence"/>
</dbReference>
<dbReference type="RefSeq" id="WP_158525475.1">
    <property type="nucleotide sequence ID" value="NZ_JADIJL010000001.1"/>
</dbReference>
<feature type="domain" description="Endospore appendages core" evidence="1">
    <location>
        <begin position="29"/>
        <end position="136"/>
    </location>
</feature>
<organism evidence="2 3">
    <name type="scientific">Pseudogracilibacillus auburnensis</name>
    <dbReference type="NCBI Taxonomy" id="1494959"/>
    <lineage>
        <taxon>Bacteria</taxon>
        <taxon>Bacillati</taxon>
        <taxon>Bacillota</taxon>
        <taxon>Bacilli</taxon>
        <taxon>Bacillales</taxon>
        <taxon>Bacillaceae</taxon>
        <taxon>Pseudogracilibacillus</taxon>
    </lineage>
</organism>
<proteinExistence type="predicted"/>
<dbReference type="OrthoDB" id="2608125at2"/>
<dbReference type="EMBL" id="QJJQ01000001">
    <property type="protein sequence ID" value="PXW90627.1"/>
    <property type="molecule type" value="Genomic_DNA"/>
</dbReference>
<reference evidence="2 3" key="1">
    <citation type="submission" date="2018-05" db="EMBL/GenBank/DDBJ databases">
        <title>Genomic Encyclopedia of Type Strains, Phase IV (KMG-IV): sequencing the most valuable type-strain genomes for metagenomic binning, comparative biology and taxonomic classification.</title>
        <authorList>
            <person name="Goeker M."/>
        </authorList>
    </citation>
    <scope>NUCLEOTIDE SEQUENCE [LARGE SCALE GENOMIC DNA]</scope>
    <source>
        <strain evidence="2 3">DSM 28556</strain>
    </source>
</reference>
<keyword evidence="3" id="KW-1185">Reference proteome</keyword>
<evidence type="ECO:0000313" key="3">
    <source>
        <dbReference type="Proteomes" id="UP000247978"/>
    </source>
</evidence>
<dbReference type="AlphaFoldDB" id="A0A2V3W8E0"/>
<gene>
    <name evidence="2" type="ORF">DFR56_101541</name>
</gene>
<dbReference type="InterPro" id="IPR025055">
    <property type="entry name" value="Ena_core"/>
</dbReference>
<evidence type="ECO:0000313" key="2">
    <source>
        <dbReference type="EMBL" id="PXW90627.1"/>
    </source>
</evidence>
<accession>A0A2V3W8E0</accession>
<name>A0A2V3W8E0_9BACI</name>
<sequence>MGSCRGCCHDKRCHELRCHCTCRKKDHCDHHQKLLKDCICAEWTIPSGQSQTVFQTSGHRQIFASGFITLQDSHSDYVTARFFLDGYEVGAPIRVFKDSSVAFSLTKFDRITVECANANDVEERCEGEICLTVRSPM</sequence>